<reference evidence="3" key="4">
    <citation type="submission" date="2016-08" db="EMBL/GenBank/DDBJ databases">
        <title>Sequencing, assembly and comparative genomics of S. aureofaciens ATCC 10762.</title>
        <authorList>
            <person name="Gradnigo J.S."/>
            <person name="Johnson N."/>
            <person name="Somerville G.A."/>
        </authorList>
    </citation>
    <scope>NUCLEOTIDE SEQUENCE [LARGE SCALE GENOMIC DNA]</scope>
    <source>
        <strain evidence="3">ATCC 10762 / DSM 40127 / CCM 3239 / JCM 4008 / LMG 5968 / NBRC 12843 / NCIMB 8234 / A-377</strain>
    </source>
</reference>
<evidence type="ECO:0008006" key="4">
    <source>
        <dbReference type="Google" id="ProtNLM"/>
    </source>
</evidence>
<dbReference type="InterPro" id="IPR011990">
    <property type="entry name" value="TPR-like_helical_dom_sf"/>
</dbReference>
<dbReference type="Proteomes" id="UP000037395">
    <property type="component" value="Unassembled WGS sequence"/>
</dbReference>
<dbReference type="EMBL" id="JPRF03000034">
    <property type="protein sequence ID" value="OEV35419.1"/>
    <property type="molecule type" value="Genomic_DNA"/>
</dbReference>
<proteinExistence type="predicted"/>
<accession>A0A1E7N3Z6</accession>
<dbReference type="SMART" id="SM00028">
    <property type="entry name" value="TPR"/>
    <property type="match status" value="2"/>
</dbReference>
<evidence type="ECO:0000313" key="2">
    <source>
        <dbReference type="EMBL" id="OEV35419.1"/>
    </source>
</evidence>
<reference evidence="1" key="1">
    <citation type="journal article" date="2014" name="Int. J. Syst. Evol. Microbiol.">
        <title>Complete genome sequence of Corynebacterium casei LMG S-19264T (=DSM 44701T), isolated from a smear-ripened cheese.</title>
        <authorList>
            <consortium name="US DOE Joint Genome Institute (JGI-PGF)"/>
            <person name="Walter F."/>
            <person name="Albersmeier A."/>
            <person name="Kalinowski J."/>
            <person name="Ruckert C."/>
        </authorList>
    </citation>
    <scope>NUCLEOTIDE SEQUENCE</scope>
    <source>
        <strain evidence="1">JCM 4434</strain>
    </source>
</reference>
<evidence type="ECO:0000313" key="3">
    <source>
        <dbReference type="Proteomes" id="UP000037395"/>
    </source>
</evidence>
<evidence type="ECO:0000313" key="1">
    <source>
        <dbReference type="EMBL" id="GGV04182.1"/>
    </source>
</evidence>
<dbReference type="EMBL" id="BMUB01000032">
    <property type="protein sequence ID" value="GGV04182.1"/>
    <property type="molecule type" value="Genomic_DNA"/>
</dbReference>
<gene>
    <name evidence="1" type="ORF">GCM10010502_68640</name>
    <name evidence="2" type="ORF">HS99_0032150</name>
</gene>
<reference evidence="2 3" key="2">
    <citation type="submission" date="2014-07" db="EMBL/GenBank/DDBJ databases">
        <authorList>
            <person name="Zhang J.E."/>
            <person name="Yang H."/>
            <person name="Guo J."/>
            <person name="Deng Z."/>
            <person name="Luo H."/>
            <person name="Luo M."/>
            <person name="Zhao B."/>
        </authorList>
    </citation>
    <scope>NUCLEOTIDE SEQUENCE [LARGE SCALE GENOMIC DNA]</scope>
    <source>
        <strain evidence="2">ATCC 10762</strain>
        <strain evidence="3">ATCC 10762 / DSM 40127 / CCM 3239 / JCM 4008 / LMG 5968 / NBRC 12843 / NCIMB 8234 / A-377</strain>
    </source>
</reference>
<dbReference type="RefSeq" id="WP_030557960.1">
    <property type="nucleotide sequence ID" value="NZ_BMUB01000032.1"/>
</dbReference>
<reference evidence="1" key="5">
    <citation type="submission" date="2020-09" db="EMBL/GenBank/DDBJ databases">
        <authorList>
            <person name="Sun Q."/>
            <person name="Ohkuma M."/>
        </authorList>
    </citation>
    <scope>NUCLEOTIDE SEQUENCE</scope>
    <source>
        <strain evidence="1">JCM 4434</strain>
    </source>
</reference>
<organism evidence="2 3">
    <name type="scientific">Kitasatospora aureofaciens</name>
    <name type="common">Streptomyces aureofaciens</name>
    <dbReference type="NCBI Taxonomy" id="1894"/>
    <lineage>
        <taxon>Bacteria</taxon>
        <taxon>Bacillati</taxon>
        <taxon>Actinomycetota</taxon>
        <taxon>Actinomycetes</taxon>
        <taxon>Kitasatosporales</taxon>
        <taxon>Streptomycetaceae</taxon>
        <taxon>Kitasatospora</taxon>
    </lineage>
</organism>
<comment type="caution">
    <text evidence="2">The sequence shown here is derived from an EMBL/GenBank/DDBJ whole genome shotgun (WGS) entry which is preliminary data.</text>
</comment>
<sequence length="846" mass="94199">MNRWEFSHGIVGVNAPSWLTYEVHRPYFDGAESPATVIQARSAVLAARRFENRSPGALRFGMTMPASYRRLLVQESRLTAYRATVPTDLPDELASPAWRRMTGAYRRHAELDQLDRSGLAHWLVAVCLPAAVLEVVPADLDPAACQDQVTAAVQAARAAALFGSEGLSERTTAAYRVLADHPAPTVAHVQAVAGWGYLLARHAGDDSAAPLFLGRARELLKDIAGELTRFTHTVLTARLALREVMYAERQRDFGSARALLADVRASVAELTAPDGDDELVLLETRRRLLDRHLEIAVRTGDTEAERAAVEEGVALDPWDVKIRMQAAQAHERAGEHEQALAGYLHAARLGPFGTGFALLRAADRARELGHTEFARVLNERAFRAAPRAGATRDALLDACRRDGDRPLAELTERAATRDRERPYANNWHYRMYASYFNLGESESPGLYARLPSLAYEFAERGGERGAERAEVNWQRLMPPAFRGNLIRESGLTEFAVDHPADLPEHLRTPRWNRLCEWLDDFGGQGPERQQQVAMVLYRLGFAKLVLELIPAVPVDRLRTPAELRLHHWRDLVRYVASVGTRVAAPETSFAIAEHPACPTNLRFVIAVVAVVFHARETRSLEEATRWREIGARALEELLAEPDRSPFEKMMAESRFYRSVSFVPFLAGDRGWLARDMDRAEELARAVPAEGPYQEFLKRENLRACVESRSKECYAFGEDERGDRLVAEALALDPYEPKTHIEVAEGLLRRDLPREAADSYLRTARLGPVSTAFGYASAGECFRRAGRPVLAEDCFLQALRLDPYAISAARGWAAVGAANGMGELARTYLADLEAWGAARLAARRERP</sequence>
<dbReference type="GeneID" id="97489756"/>
<dbReference type="SUPFAM" id="SSF48452">
    <property type="entry name" value="TPR-like"/>
    <property type="match status" value="1"/>
</dbReference>
<accession>A0A8H9I0H6</accession>
<dbReference type="Gene3D" id="1.25.40.10">
    <property type="entry name" value="Tetratricopeptide repeat domain"/>
    <property type="match status" value="2"/>
</dbReference>
<keyword evidence="3" id="KW-1185">Reference proteome</keyword>
<dbReference type="AlphaFoldDB" id="A0A1E7N3Z6"/>
<protein>
    <recommendedName>
        <fullName evidence="4">Tetratricopeptide repeat protein</fullName>
    </recommendedName>
</protein>
<dbReference type="Proteomes" id="UP000610124">
    <property type="component" value="Unassembled WGS sequence"/>
</dbReference>
<name>A0A1E7N3Z6_KITAU</name>
<reference evidence="2" key="3">
    <citation type="submission" date="2016-08" db="EMBL/GenBank/DDBJ databases">
        <title>Sequencing, Assembly and Comparative Genomics of S. aureofaciens ATCC 10762.</title>
        <authorList>
            <person name="Gradnigo J.S."/>
            <person name="Johnson N."/>
            <person name="Somerville G.A."/>
        </authorList>
    </citation>
    <scope>NUCLEOTIDE SEQUENCE [LARGE SCALE GENOMIC DNA]</scope>
    <source>
        <strain evidence="2">ATCC 10762</strain>
    </source>
</reference>
<dbReference type="InterPro" id="IPR019734">
    <property type="entry name" value="TPR_rpt"/>
</dbReference>